<dbReference type="AlphaFoldDB" id="A0A843XT52"/>
<dbReference type="Proteomes" id="UP000652761">
    <property type="component" value="Unassembled WGS sequence"/>
</dbReference>
<proteinExistence type="predicted"/>
<name>A0A843XT52_COLES</name>
<dbReference type="EMBL" id="NMUH01015469">
    <property type="protein sequence ID" value="MQM23228.1"/>
    <property type="molecule type" value="Genomic_DNA"/>
</dbReference>
<reference evidence="1" key="1">
    <citation type="submission" date="2017-07" db="EMBL/GenBank/DDBJ databases">
        <title>Taro Niue Genome Assembly and Annotation.</title>
        <authorList>
            <person name="Atibalentja N."/>
            <person name="Keating K."/>
            <person name="Fields C.J."/>
        </authorList>
    </citation>
    <scope>NUCLEOTIDE SEQUENCE</scope>
    <source>
        <strain evidence="1">Niue_2</strain>
        <tissue evidence="1">Leaf</tissue>
    </source>
</reference>
<protein>
    <submittedName>
        <fullName evidence="1">Uncharacterized protein</fullName>
    </submittedName>
</protein>
<organism evidence="1 2">
    <name type="scientific">Colocasia esculenta</name>
    <name type="common">Wild taro</name>
    <name type="synonym">Arum esculentum</name>
    <dbReference type="NCBI Taxonomy" id="4460"/>
    <lineage>
        <taxon>Eukaryota</taxon>
        <taxon>Viridiplantae</taxon>
        <taxon>Streptophyta</taxon>
        <taxon>Embryophyta</taxon>
        <taxon>Tracheophyta</taxon>
        <taxon>Spermatophyta</taxon>
        <taxon>Magnoliopsida</taxon>
        <taxon>Liliopsida</taxon>
        <taxon>Araceae</taxon>
        <taxon>Aroideae</taxon>
        <taxon>Colocasieae</taxon>
        <taxon>Colocasia</taxon>
    </lineage>
</organism>
<comment type="caution">
    <text evidence="1">The sequence shown here is derived from an EMBL/GenBank/DDBJ whole genome shotgun (WGS) entry which is preliminary data.</text>
</comment>
<evidence type="ECO:0000313" key="1">
    <source>
        <dbReference type="EMBL" id="MQM23228.1"/>
    </source>
</evidence>
<accession>A0A843XT52</accession>
<evidence type="ECO:0000313" key="2">
    <source>
        <dbReference type="Proteomes" id="UP000652761"/>
    </source>
</evidence>
<keyword evidence="2" id="KW-1185">Reference proteome</keyword>
<gene>
    <name evidence="1" type="ORF">Taro_056291</name>
</gene>
<sequence length="18" mass="2098">MSLHLIGVVWRSSWQLGE</sequence>